<evidence type="ECO:0000256" key="4">
    <source>
        <dbReference type="ARBA" id="ARBA00022692"/>
    </source>
</evidence>
<keyword evidence="2 7" id="KW-0813">Transport</keyword>
<protein>
    <recommendedName>
        <fullName evidence="8">ABC transmembrane type-1 domain-containing protein</fullName>
    </recommendedName>
</protein>
<evidence type="ECO:0000259" key="8">
    <source>
        <dbReference type="PROSITE" id="PS50928"/>
    </source>
</evidence>
<evidence type="ECO:0000256" key="3">
    <source>
        <dbReference type="ARBA" id="ARBA00022475"/>
    </source>
</evidence>
<keyword evidence="3" id="KW-1003">Cell membrane</keyword>
<dbReference type="PROSITE" id="PS50928">
    <property type="entry name" value="ABC_TM1"/>
    <property type="match status" value="1"/>
</dbReference>
<dbReference type="PANTHER" id="PTHR30193">
    <property type="entry name" value="ABC TRANSPORTER PERMEASE PROTEIN"/>
    <property type="match status" value="1"/>
</dbReference>
<dbReference type="GO" id="GO:0005886">
    <property type="term" value="C:plasma membrane"/>
    <property type="evidence" value="ECO:0007669"/>
    <property type="project" value="UniProtKB-SubCell"/>
</dbReference>
<feature type="domain" description="ABC transmembrane type-1" evidence="8">
    <location>
        <begin position="80"/>
        <end position="293"/>
    </location>
</feature>
<evidence type="ECO:0000256" key="2">
    <source>
        <dbReference type="ARBA" id="ARBA00022448"/>
    </source>
</evidence>
<dbReference type="CDD" id="cd06261">
    <property type="entry name" value="TM_PBP2"/>
    <property type="match status" value="1"/>
</dbReference>
<feature type="transmembrane region" description="Helical" evidence="7">
    <location>
        <begin position="220"/>
        <end position="240"/>
    </location>
</feature>
<sequence>MLRRATLALLFKRGGSTVRKRSTPYLLIAPFFLIFFLFMIYPIFNSLYLSFTAAEGSTSTWIGLENFKNVLTDSLFWHSLWNTTVILLVQVPLMLFLAFLLAAAVNQENIKGRGIFRLAIFMPVLIDLVTYSIVFSLLFNEQFGVLNFILHLFHVPGIHWLQDSFWAKATIIVAITWRWTGYNAIILLAGLQTIPASMYEAADIDGASAADKLFRITLPLLKPIFLFCAIMSIIGTLQLFTEPFLLTNGGPNNATETPVMYIYQYAFQSFHFGYASAAAYVLTAIIAILSYCQIRMSQGGEF</sequence>
<feature type="transmembrane region" description="Helical" evidence="7">
    <location>
        <begin position="25"/>
        <end position="44"/>
    </location>
</feature>
<dbReference type="SUPFAM" id="SSF161098">
    <property type="entry name" value="MetI-like"/>
    <property type="match status" value="1"/>
</dbReference>
<evidence type="ECO:0000256" key="7">
    <source>
        <dbReference type="RuleBase" id="RU363032"/>
    </source>
</evidence>
<organism evidence="9 10">
    <name type="scientific">Lucifera butyrica</name>
    <dbReference type="NCBI Taxonomy" id="1351585"/>
    <lineage>
        <taxon>Bacteria</taxon>
        <taxon>Bacillati</taxon>
        <taxon>Bacillota</taxon>
        <taxon>Negativicutes</taxon>
        <taxon>Veillonellales</taxon>
        <taxon>Veillonellaceae</taxon>
        <taxon>Lucifera</taxon>
    </lineage>
</organism>
<dbReference type="AlphaFoldDB" id="A0A498RED9"/>
<dbReference type="InterPro" id="IPR000515">
    <property type="entry name" value="MetI-like"/>
</dbReference>
<keyword evidence="5 7" id="KW-1133">Transmembrane helix</keyword>
<evidence type="ECO:0000256" key="1">
    <source>
        <dbReference type="ARBA" id="ARBA00004651"/>
    </source>
</evidence>
<feature type="transmembrane region" description="Helical" evidence="7">
    <location>
        <begin position="272"/>
        <end position="292"/>
    </location>
</feature>
<feature type="transmembrane region" description="Helical" evidence="7">
    <location>
        <begin position="80"/>
        <end position="103"/>
    </location>
</feature>
<gene>
    <name evidence="9" type="ORF">LUCI_5162</name>
</gene>
<dbReference type="Gene3D" id="1.10.3720.10">
    <property type="entry name" value="MetI-like"/>
    <property type="match status" value="1"/>
</dbReference>
<dbReference type="PANTHER" id="PTHR30193:SF37">
    <property type="entry name" value="INNER MEMBRANE ABC TRANSPORTER PERMEASE PROTEIN YCJO"/>
    <property type="match status" value="1"/>
</dbReference>
<dbReference type="InterPro" id="IPR051393">
    <property type="entry name" value="ABC_transporter_permease"/>
</dbReference>
<accession>A0A498RED9</accession>
<comment type="subcellular location">
    <subcellularLocation>
        <location evidence="1 7">Cell membrane</location>
        <topology evidence="1 7">Multi-pass membrane protein</topology>
    </subcellularLocation>
</comment>
<dbReference type="InterPro" id="IPR035906">
    <property type="entry name" value="MetI-like_sf"/>
</dbReference>
<dbReference type="EMBL" id="UPPP01000134">
    <property type="protein sequence ID" value="VBB09864.1"/>
    <property type="molecule type" value="Genomic_DNA"/>
</dbReference>
<keyword evidence="10" id="KW-1185">Reference proteome</keyword>
<keyword evidence="4 7" id="KW-0812">Transmembrane</keyword>
<evidence type="ECO:0000256" key="6">
    <source>
        <dbReference type="ARBA" id="ARBA00023136"/>
    </source>
</evidence>
<evidence type="ECO:0000256" key="5">
    <source>
        <dbReference type="ARBA" id="ARBA00022989"/>
    </source>
</evidence>
<feature type="transmembrane region" description="Helical" evidence="7">
    <location>
        <begin position="115"/>
        <end position="139"/>
    </location>
</feature>
<comment type="similarity">
    <text evidence="7">Belongs to the binding-protein-dependent transport system permease family.</text>
</comment>
<name>A0A498RED9_9FIRM</name>
<evidence type="ECO:0000313" key="10">
    <source>
        <dbReference type="Proteomes" id="UP000277811"/>
    </source>
</evidence>
<dbReference type="GO" id="GO:0055085">
    <property type="term" value="P:transmembrane transport"/>
    <property type="evidence" value="ECO:0007669"/>
    <property type="project" value="InterPro"/>
</dbReference>
<dbReference type="Proteomes" id="UP000277811">
    <property type="component" value="Unassembled WGS sequence"/>
</dbReference>
<proteinExistence type="inferred from homology"/>
<dbReference type="Pfam" id="PF00528">
    <property type="entry name" value="BPD_transp_1"/>
    <property type="match status" value="1"/>
</dbReference>
<evidence type="ECO:0000313" key="9">
    <source>
        <dbReference type="EMBL" id="VBB09864.1"/>
    </source>
</evidence>
<reference evidence="9 10" key="1">
    <citation type="submission" date="2018-06" db="EMBL/GenBank/DDBJ databases">
        <authorList>
            <person name="Strepis N."/>
        </authorList>
    </citation>
    <scope>NUCLEOTIDE SEQUENCE [LARGE SCALE GENOMIC DNA]</scope>
    <source>
        <strain evidence="9">LUCI</strain>
    </source>
</reference>
<keyword evidence="6 7" id="KW-0472">Membrane</keyword>